<dbReference type="AlphaFoldDB" id="A0A0D0AT49"/>
<name>A0A0D0AT49_9AGAR</name>
<dbReference type="HOGENOM" id="CLU_2661202_0_0_1"/>
<accession>A0A0D0AT49</accession>
<gene>
    <name evidence="1" type="ORF">GYMLUDRAFT_1025412</name>
</gene>
<organism evidence="1 2">
    <name type="scientific">Collybiopsis luxurians FD-317 M1</name>
    <dbReference type="NCBI Taxonomy" id="944289"/>
    <lineage>
        <taxon>Eukaryota</taxon>
        <taxon>Fungi</taxon>
        <taxon>Dikarya</taxon>
        <taxon>Basidiomycota</taxon>
        <taxon>Agaricomycotina</taxon>
        <taxon>Agaricomycetes</taxon>
        <taxon>Agaricomycetidae</taxon>
        <taxon>Agaricales</taxon>
        <taxon>Marasmiineae</taxon>
        <taxon>Omphalotaceae</taxon>
        <taxon>Collybiopsis</taxon>
        <taxon>Collybiopsis luxurians</taxon>
    </lineage>
</organism>
<sequence length="76" mass="8609">MEGSVRLFLKECNSFQDLQLTTDTSPFGSFSYSFLMVFHDELSRAPCLSFSLMADAVPRNINLENKLHVTNVFNDA</sequence>
<keyword evidence="2" id="KW-1185">Reference proteome</keyword>
<protein>
    <submittedName>
        <fullName evidence="1">Unplaced genomic scaffold GYMLUscaffold_79, whole genome shotgun sequence</fullName>
    </submittedName>
</protein>
<dbReference type="EMBL" id="KN834827">
    <property type="protein sequence ID" value="KIK53600.1"/>
    <property type="molecule type" value="Genomic_DNA"/>
</dbReference>
<feature type="non-terminal residue" evidence="1">
    <location>
        <position position="76"/>
    </location>
</feature>
<dbReference type="Proteomes" id="UP000053593">
    <property type="component" value="Unassembled WGS sequence"/>
</dbReference>
<evidence type="ECO:0000313" key="2">
    <source>
        <dbReference type="Proteomes" id="UP000053593"/>
    </source>
</evidence>
<reference evidence="1 2" key="1">
    <citation type="submission" date="2014-04" db="EMBL/GenBank/DDBJ databases">
        <title>Evolutionary Origins and Diversification of the Mycorrhizal Mutualists.</title>
        <authorList>
            <consortium name="DOE Joint Genome Institute"/>
            <consortium name="Mycorrhizal Genomics Consortium"/>
            <person name="Kohler A."/>
            <person name="Kuo A."/>
            <person name="Nagy L.G."/>
            <person name="Floudas D."/>
            <person name="Copeland A."/>
            <person name="Barry K.W."/>
            <person name="Cichocki N."/>
            <person name="Veneault-Fourrey C."/>
            <person name="LaButti K."/>
            <person name="Lindquist E.A."/>
            <person name="Lipzen A."/>
            <person name="Lundell T."/>
            <person name="Morin E."/>
            <person name="Murat C."/>
            <person name="Riley R."/>
            <person name="Ohm R."/>
            <person name="Sun H."/>
            <person name="Tunlid A."/>
            <person name="Henrissat B."/>
            <person name="Grigoriev I.V."/>
            <person name="Hibbett D.S."/>
            <person name="Martin F."/>
        </authorList>
    </citation>
    <scope>NUCLEOTIDE SEQUENCE [LARGE SCALE GENOMIC DNA]</scope>
    <source>
        <strain evidence="1 2">FD-317 M1</strain>
    </source>
</reference>
<dbReference type="OrthoDB" id="271881at2759"/>
<proteinExistence type="predicted"/>
<evidence type="ECO:0000313" key="1">
    <source>
        <dbReference type="EMBL" id="KIK53600.1"/>
    </source>
</evidence>